<dbReference type="KEGG" id="mala:NCTC10135_00800"/>
<dbReference type="Proteomes" id="UP000259864">
    <property type="component" value="Chromosome 1"/>
</dbReference>
<dbReference type="AlphaFoldDB" id="A0A3B0P0V2"/>
<organism evidence="1 2">
    <name type="scientific">Metamycoplasma alkalescens</name>
    <dbReference type="NCBI Taxonomy" id="45363"/>
    <lineage>
        <taxon>Bacteria</taxon>
        <taxon>Bacillati</taxon>
        <taxon>Mycoplasmatota</taxon>
        <taxon>Mycoplasmoidales</taxon>
        <taxon>Metamycoplasmataceae</taxon>
        <taxon>Metamycoplasma</taxon>
    </lineage>
</organism>
<evidence type="ECO:0000313" key="2">
    <source>
        <dbReference type="Proteomes" id="UP000259864"/>
    </source>
</evidence>
<gene>
    <name evidence="1" type="ORF">NCTC10135_00800</name>
</gene>
<dbReference type="EMBL" id="LS991949">
    <property type="protein sequence ID" value="SYV90279.1"/>
    <property type="molecule type" value="Genomic_DNA"/>
</dbReference>
<evidence type="ECO:0000313" key="1">
    <source>
        <dbReference type="EMBL" id="SYV90279.1"/>
    </source>
</evidence>
<name>A0A3B0P0V2_9BACT</name>
<feature type="non-terminal residue" evidence="1">
    <location>
        <position position="65"/>
    </location>
</feature>
<accession>A0A3B0P0V2</accession>
<reference evidence="2" key="1">
    <citation type="submission" date="2018-06" db="EMBL/GenBank/DDBJ databases">
        <authorList>
            <consortium name="Pathogen Informatics"/>
        </authorList>
    </citation>
    <scope>NUCLEOTIDE SEQUENCE [LARGE SCALE GENOMIC DNA]</scope>
    <source>
        <strain evidence="2">NCTC10135</strain>
    </source>
</reference>
<proteinExistence type="predicted"/>
<sequence>MGNNSSEKSTLEKYYIAEKFDENRNISFNIKKANEKISGNFKDFSDALLEFIRISEKTNNETRVW</sequence>
<dbReference type="STRING" id="1188234.MALK_6020"/>
<protein>
    <submittedName>
        <fullName evidence="1">Uncharacterized protein</fullName>
    </submittedName>
</protein>